<dbReference type="NCBIfam" id="TIGR00228">
    <property type="entry name" value="ruvC"/>
    <property type="match status" value="1"/>
</dbReference>
<feature type="binding site" evidence="13">
    <location>
        <position position="67"/>
    </location>
    <ligand>
        <name>Mg(2+)</name>
        <dbReference type="ChEBI" id="CHEBI:18420"/>
        <label>2</label>
    </ligand>
</feature>
<evidence type="ECO:0000256" key="11">
    <source>
        <dbReference type="ARBA" id="ARBA00023204"/>
    </source>
</evidence>
<protein>
    <recommendedName>
        <fullName evidence="13 14">Crossover junction endodeoxyribonuclease RuvC</fullName>
        <ecNumber evidence="13 14">3.1.21.10</ecNumber>
    </recommendedName>
    <alternativeName>
        <fullName evidence="13">Holliday junction nuclease RuvC</fullName>
    </alternativeName>
    <alternativeName>
        <fullName evidence="13">Holliday junction resolvase RuvC</fullName>
    </alternativeName>
</protein>
<dbReference type="EC" id="3.1.21.10" evidence="13 14"/>
<evidence type="ECO:0000313" key="15">
    <source>
        <dbReference type="EMBL" id="ACZ01449.1"/>
    </source>
</evidence>
<dbReference type="InterPro" id="IPR036397">
    <property type="entry name" value="RNaseH_sf"/>
</dbReference>
<keyword evidence="16" id="KW-1185">Reference proteome</keyword>
<comment type="function">
    <text evidence="13">The RuvA-RuvB-RuvC complex processes Holliday junction (HJ) DNA during genetic recombination and DNA repair. Endonuclease that resolves HJ intermediates. Cleaves cruciform DNA by making single-stranded nicks across the HJ at symmetrical positions within the homologous arms, yielding a 5'-phosphate and a 3'-hydroxyl group; requires a central core of homology in the junction. The consensus cleavage sequence is 5'-(A/T)TT(C/G)-3'. Cleavage occurs on the 3'-side of the TT dinucleotide at the point of strand exchange. HJ branch migration catalyzed by RuvA-RuvB allows RuvC to scan DNA until it finds its consensus sequence, where it cleaves and resolves the cruciform DNA.</text>
</comment>
<evidence type="ECO:0000256" key="9">
    <source>
        <dbReference type="ARBA" id="ARBA00023125"/>
    </source>
</evidence>
<evidence type="ECO:0000256" key="3">
    <source>
        <dbReference type="ARBA" id="ARBA00022722"/>
    </source>
</evidence>
<dbReference type="FunFam" id="3.30.420.10:FF:000002">
    <property type="entry name" value="Crossover junction endodeoxyribonuclease RuvC"/>
    <property type="match status" value="1"/>
</dbReference>
<dbReference type="GO" id="GO:0048476">
    <property type="term" value="C:Holliday junction resolvase complex"/>
    <property type="evidence" value="ECO:0007669"/>
    <property type="project" value="UniProtKB-UniRule"/>
</dbReference>
<feature type="binding site" evidence="13">
    <location>
        <position position="140"/>
    </location>
    <ligand>
        <name>Mg(2+)</name>
        <dbReference type="ChEBI" id="CHEBI:18420"/>
        <label>1</label>
    </ligand>
</feature>
<comment type="similarity">
    <text evidence="1 13">Belongs to the RuvC family.</text>
</comment>
<dbReference type="InterPro" id="IPR012337">
    <property type="entry name" value="RNaseH-like_sf"/>
</dbReference>
<dbReference type="GO" id="GO:0008821">
    <property type="term" value="F:crossover junction DNA endonuclease activity"/>
    <property type="evidence" value="ECO:0007669"/>
    <property type="project" value="UniProtKB-UniRule"/>
</dbReference>
<comment type="subcellular location">
    <subcellularLocation>
        <location evidence="13">Cytoplasm</location>
    </subcellularLocation>
</comment>
<dbReference type="GeneID" id="29673954"/>
<dbReference type="CDD" id="cd16962">
    <property type="entry name" value="RuvC"/>
    <property type="match status" value="1"/>
</dbReference>
<evidence type="ECO:0000256" key="14">
    <source>
        <dbReference type="NCBIfam" id="TIGR00228"/>
    </source>
</evidence>
<evidence type="ECO:0000256" key="12">
    <source>
        <dbReference type="ARBA" id="ARBA00029354"/>
    </source>
</evidence>
<gene>
    <name evidence="13" type="primary">ruvC</name>
    <name evidence="15" type="ordered locus">Smon_0984</name>
</gene>
<dbReference type="PANTHER" id="PTHR30194">
    <property type="entry name" value="CROSSOVER JUNCTION ENDODEOXYRIBONUCLEASE RUVC"/>
    <property type="match status" value="1"/>
</dbReference>
<reference evidence="15 16" key="1">
    <citation type="journal article" date="2009" name="Stand. Genomic Sci.">
        <title>Complete genome sequence of Streptobacillus moniliformis type strain (9901T).</title>
        <authorList>
            <person name="Nolan M."/>
            <person name="Gronow S."/>
            <person name="Lapidus A."/>
            <person name="Ivanova N."/>
            <person name="Copeland A."/>
            <person name="Lucas S."/>
            <person name="Del Rio T.G."/>
            <person name="Chen F."/>
            <person name="Tice H."/>
            <person name="Pitluck S."/>
            <person name="Cheng J.F."/>
            <person name="Sims D."/>
            <person name="Meincke L."/>
            <person name="Bruce D."/>
            <person name="Goodwin L."/>
            <person name="Brettin T."/>
            <person name="Han C."/>
            <person name="Detter J.C."/>
            <person name="Ovchinikova G."/>
            <person name="Pati A."/>
            <person name="Mavromatis K."/>
            <person name="Mikhailova N."/>
            <person name="Chen A."/>
            <person name="Palaniappan K."/>
            <person name="Land M."/>
            <person name="Hauser L."/>
            <person name="Chang Y.J."/>
            <person name="Jeffries C.D."/>
            <person name="Rohde M."/>
            <person name="Sproer C."/>
            <person name="Goker M."/>
            <person name="Bristow J."/>
            <person name="Eisen J.A."/>
            <person name="Markowitz V."/>
            <person name="Hugenholtz P."/>
            <person name="Kyrpides N.C."/>
            <person name="Klenk H.P."/>
            <person name="Chain P."/>
        </authorList>
    </citation>
    <scope>NUCLEOTIDE SEQUENCE [LARGE SCALE GENOMIC DNA]</scope>
    <source>
        <strain evidence="16">ATCC 14647 / DSM 12112 / NCTC 10651 / 9901</strain>
    </source>
</reference>
<dbReference type="GO" id="GO:0006310">
    <property type="term" value="P:DNA recombination"/>
    <property type="evidence" value="ECO:0007669"/>
    <property type="project" value="UniProtKB-UniRule"/>
</dbReference>
<keyword evidence="2 13" id="KW-0963">Cytoplasm</keyword>
<dbReference type="GO" id="GO:0003677">
    <property type="term" value="F:DNA binding"/>
    <property type="evidence" value="ECO:0007669"/>
    <property type="project" value="UniProtKB-KW"/>
</dbReference>
<dbReference type="Pfam" id="PF02075">
    <property type="entry name" value="RuvC"/>
    <property type="match status" value="1"/>
</dbReference>
<dbReference type="HAMAP" id="MF_00034">
    <property type="entry name" value="RuvC"/>
    <property type="match status" value="1"/>
</dbReference>
<keyword evidence="3 13" id="KW-0540">Nuclease</keyword>
<dbReference type="InterPro" id="IPR002176">
    <property type="entry name" value="X-over_junc_endoDNase_RuvC"/>
</dbReference>
<feature type="active site" evidence="13">
    <location>
        <position position="67"/>
    </location>
</feature>
<dbReference type="STRING" id="519441.Smon_0984"/>
<accession>D1AYS3</accession>
<feature type="active site" evidence="13">
    <location>
        <position position="7"/>
    </location>
</feature>
<feature type="active site" evidence="13">
    <location>
        <position position="140"/>
    </location>
</feature>
<comment type="cofactor">
    <cofactor evidence="13">
        <name>Mg(2+)</name>
        <dbReference type="ChEBI" id="CHEBI:18420"/>
    </cofactor>
    <text evidence="13">Binds 2 Mg(2+) ion per subunit.</text>
</comment>
<keyword evidence="9 13" id="KW-0238">DNA-binding</keyword>
<dbReference type="PROSITE" id="PS01321">
    <property type="entry name" value="RUVC"/>
    <property type="match status" value="1"/>
</dbReference>
<comment type="catalytic activity">
    <reaction evidence="12 13">
        <text>Endonucleolytic cleavage at a junction such as a reciprocal single-stranded crossover between two homologous DNA duplexes (Holliday junction).</text>
        <dbReference type="EC" id="3.1.21.10"/>
    </reaction>
</comment>
<dbReference type="RefSeq" id="WP_012858998.1">
    <property type="nucleotide sequence ID" value="NC_013515.1"/>
</dbReference>
<dbReference type="KEGG" id="smf:Smon_0984"/>
<comment type="subunit">
    <text evidence="13">Homodimer which binds Holliday junction (HJ) DNA. The HJ becomes 2-fold symmetrical on binding to RuvC with unstacked arms; it has a different conformation from HJ DNA in complex with RuvA. In the full resolvosome a probable DNA-RuvA(4)-RuvB(12)-RuvC(2) complex forms which resolves the HJ.</text>
</comment>
<dbReference type="InterPro" id="IPR020563">
    <property type="entry name" value="X-over_junc_endoDNase_Mg_BS"/>
</dbReference>
<evidence type="ECO:0000256" key="2">
    <source>
        <dbReference type="ARBA" id="ARBA00022490"/>
    </source>
</evidence>
<keyword evidence="4 13" id="KW-0479">Metal-binding</keyword>
<dbReference type="Gene3D" id="3.30.420.10">
    <property type="entry name" value="Ribonuclease H-like superfamily/Ribonuclease H"/>
    <property type="match status" value="1"/>
</dbReference>
<evidence type="ECO:0000256" key="5">
    <source>
        <dbReference type="ARBA" id="ARBA00022759"/>
    </source>
</evidence>
<dbReference type="AlphaFoldDB" id="D1AYS3"/>
<dbReference type="eggNOG" id="COG0817">
    <property type="taxonomic scope" value="Bacteria"/>
</dbReference>
<dbReference type="HOGENOM" id="CLU_091257_3_1_0"/>
<dbReference type="GO" id="GO:0006281">
    <property type="term" value="P:DNA repair"/>
    <property type="evidence" value="ECO:0007669"/>
    <property type="project" value="UniProtKB-UniRule"/>
</dbReference>
<evidence type="ECO:0000256" key="7">
    <source>
        <dbReference type="ARBA" id="ARBA00022801"/>
    </source>
</evidence>
<dbReference type="GO" id="GO:0005737">
    <property type="term" value="C:cytoplasm"/>
    <property type="evidence" value="ECO:0007669"/>
    <property type="project" value="UniProtKB-SubCell"/>
</dbReference>
<evidence type="ECO:0000313" key="16">
    <source>
        <dbReference type="Proteomes" id="UP000002072"/>
    </source>
</evidence>
<keyword evidence="8 13" id="KW-0460">Magnesium</keyword>
<dbReference type="OrthoDB" id="9805499at2"/>
<dbReference type="PANTHER" id="PTHR30194:SF3">
    <property type="entry name" value="CROSSOVER JUNCTION ENDODEOXYRIBONUCLEASE RUVC"/>
    <property type="match status" value="1"/>
</dbReference>
<evidence type="ECO:0000256" key="8">
    <source>
        <dbReference type="ARBA" id="ARBA00022842"/>
    </source>
</evidence>
<sequence length="200" mass="22801">MRVIGIDPGTAIIGYSILDFKNSKVELIDYGCIYTDKDLPMPERLEQIFFKLETLINMYKPDHMAIEELFFFKNQKTIITVAQARGVIVAKAQISGIEIFNYTPLQVKTGITGYGRAEKKQVQEMIRVILKLDEIPKPDDAADAIAIAINHINTIRGVGVLLNNPRDRVNKVTQIIEKNRIKNKNLITIEDYKNILKKKK</sequence>
<dbReference type="NCBIfam" id="NF000711">
    <property type="entry name" value="PRK00039.2-1"/>
    <property type="match status" value="1"/>
</dbReference>
<evidence type="ECO:0000256" key="4">
    <source>
        <dbReference type="ARBA" id="ARBA00022723"/>
    </source>
</evidence>
<keyword evidence="10 13" id="KW-0233">DNA recombination</keyword>
<proteinExistence type="inferred from homology"/>
<dbReference type="Proteomes" id="UP000002072">
    <property type="component" value="Chromosome"/>
</dbReference>
<keyword evidence="6 13" id="KW-0227">DNA damage</keyword>
<keyword evidence="7 13" id="KW-0378">Hydrolase</keyword>
<feature type="binding site" evidence="13">
    <location>
        <position position="7"/>
    </location>
    <ligand>
        <name>Mg(2+)</name>
        <dbReference type="ChEBI" id="CHEBI:18420"/>
        <label>1</label>
    </ligand>
</feature>
<evidence type="ECO:0000256" key="13">
    <source>
        <dbReference type="HAMAP-Rule" id="MF_00034"/>
    </source>
</evidence>
<organism evidence="15 16">
    <name type="scientific">Streptobacillus moniliformis (strain ATCC 14647 / DSM 12112 / NCTC 10651 / 9901)</name>
    <dbReference type="NCBI Taxonomy" id="519441"/>
    <lineage>
        <taxon>Bacteria</taxon>
        <taxon>Fusobacteriati</taxon>
        <taxon>Fusobacteriota</taxon>
        <taxon>Fusobacteriia</taxon>
        <taxon>Fusobacteriales</taxon>
        <taxon>Leptotrichiaceae</taxon>
        <taxon>Streptobacillus</taxon>
    </lineage>
</organism>
<evidence type="ECO:0000256" key="6">
    <source>
        <dbReference type="ARBA" id="ARBA00022763"/>
    </source>
</evidence>
<dbReference type="PRINTS" id="PR00696">
    <property type="entry name" value="RSOLVASERUVC"/>
</dbReference>
<dbReference type="SUPFAM" id="SSF53098">
    <property type="entry name" value="Ribonuclease H-like"/>
    <property type="match status" value="1"/>
</dbReference>
<evidence type="ECO:0000256" key="10">
    <source>
        <dbReference type="ARBA" id="ARBA00023172"/>
    </source>
</evidence>
<dbReference type="EMBL" id="CP001779">
    <property type="protein sequence ID" value="ACZ01449.1"/>
    <property type="molecule type" value="Genomic_DNA"/>
</dbReference>
<keyword evidence="11 13" id="KW-0234">DNA repair</keyword>
<name>D1AYS3_STRM9</name>
<dbReference type="GO" id="GO:0000287">
    <property type="term" value="F:magnesium ion binding"/>
    <property type="evidence" value="ECO:0007669"/>
    <property type="project" value="UniProtKB-UniRule"/>
</dbReference>
<keyword evidence="5 13" id="KW-0255">Endonuclease</keyword>
<evidence type="ECO:0000256" key="1">
    <source>
        <dbReference type="ARBA" id="ARBA00009518"/>
    </source>
</evidence>